<feature type="compositionally biased region" description="Low complexity" evidence="1">
    <location>
        <begin position="223"/>
        <end position="254"/>
    </location>
</feature>
<evidence type="ECO:0000256" key="1">
    <source>
        <dbReference type="SAM" id="MobiDB-lite"/>
    </source>
</evidence>
<proteinExistence type="predicted"/>
<evidence type="ECO:0000313" key="4">
    <source>
        <dbReference type="Proteomes" id="UP001610563"/>
    </source>
</evidence>
<name>A0ABR4GGM4_9EURO</name>
<comment type="caution">
    <text evidence="3">The sequence shown here is derived from an EMBL/GenBank/DDBJ whole genome shotgun (WGS) entry which is preliminary data.</text>
</comment>
<keyword evidence="4" id="KW-1185">Reference proteome</keyword>
<gene>
    <name evidence="3" type="ORF">BJX66DRAFT_88100</name>
</gene>
<feature type="signal peptide" evidence="2">
    <location>
        <begin position="1"/>
        <end position="20"/>
    </location>
</feature>
<feature type="compositionally biased region" description="Low complexity" evidence="1">
    <location>
        <begin position="185"/>
        <end position="205"/>
    </location>
</feature>
<dbReference type="Proteomes" id="UP001610563">
    <property type="component" value="Unassembled WGS sequence"/>
</dbReference>
<sequence>MKNLLSASTLLLCLSGFTAAKQNDLFQPLQQLASKGSSNATLDARSLVKRACDFGEVICDVNYCVDTSDVCCGDGNGAYCYEGQKCCSNSDYCAPDDGVCCGSLGSCPNGYECATVDGEPGCCPESGCSSFGLDDDDDLVDLDDDDVDDTDVTVYTQVIYWYVYVYWYVEIWYYIEVDTETSTLSLTSSEERTSSTATVTASNSRDASSQFESISESVTEAATSTPDLDSIPTSTTTTDSTSGGSSTPTATGTSGDDDDDSNDSNNTIDIEDLLDSGEPTPSPTDDAASTLGSSQALWYTGIFNAFLGLFVLL</sequence>
<evidence type="ECO:0000313" key="3">
    <source>
        <dbReference type="EMBL" id="KAL2797655.1"/>
    </source>
</evidence>
<protein>
    <recommendedName>
        <fullName evidence="5">GPI anchored protein</fullName>
    </recommendedName>
</protein>
<feature type="region of interest" description="Disordered" evidence="1">
    <location>
        <begin position="185"/>
        <end position="290"/>
    </location>
</feature>
<evidence type="ECO:0008006" key="5">
    <source>
        <dbReference type="Google" id="ProtNLM"/>
    </source>
</evidence>
<keyword evidence="2" id="KW-0732">Signal</keyword>
<dbReference type="EMBL" id="JBFTWV010000018">
    <property type="protein sequence ID" value="KAL2797655.1"/>
    <property type="molecule type" value="Genomic_DNA"/>
</dbReference>
<feature type="compositionally biased region" description="Polar residues" evidence="1">
    <location>
        <begin position="206"/>
        <end position="222"/>
    </location>
</feature>
<accession>A0ABR4GGM4</accession>
<evidence type="ECO:0000256" key="2">
    <source>
        <dbReference type="SAM" id="SignalP"/>
    </source>
</evidence>
<feature type="chain" id="PRO_5047053801" description="GPI anchored protein" evidence="2">
    <location>
        <begin position="21"/>
        <end position="313"/>
    </location>
</feature>
<reference evidence="3 4" key="1">
    <citation type="submission" date="2024-07" db="EMBL/GenBank/DDBJ databases">
        <title>Section-level genome sequencing and comparative genomics of Aspergillus sections Usti and Cavernicolus.</title>
        <authorList>
            <consortium name="Lawrence Berkeley National Laboratory"/>
            <person name="Nybo J.L."/>
            <person name="Vesth T.C."/>
            <person name="Theobald S."/>
            <person name="Frisvad J.C."/>
            <person name="Larsen T.O."/>
            <person name="Kjaerboelling I."/>
            <person name="Rothschild-Mancinelli K."/>
            <person name="Lyhne E.K."/>
            <person name="Kogle M.E."/>
            <person name="Barry K."/>
            <person name="Clum A."/>
            <person name="Na H."/>
            <person name="Ledsgaard L."/>
            <person name="Lin J."/>
            <person name="Lipzen A."/>
            <person name="Kuo A."/>
            <person name="Riley R."/>
            <person name="Mondo S."/>
            <person name="Labutti K."/>
            <person name="Haridas S."/>
            <person name="Pangalinan J."/>
            <person name="Salamov A.A."/>
            <person name="Simmons B.A."/>
            <person name="Magnuson J.K."/>
            <person name="Chen J."/>
            <person name="Drula E."/>
            <person name="Henrissat B."/>
            <person name="Wiebenga A."/>
            <person name="Lubbers R.J."/>
            <person name="Gomes A.C."/>
            <person name="Makela M.R."/>
            <person name="Stajich J."/>
            <person name="Grigoriev I.V."/>
            <person name="Mortensen U.H."/>
            <person name="De Vries R.P."/>
            <person name="Baker S.E."/>
            <person name="Andersen M.R."/>
        </authorList>
    </citation>
    <scope>NUCLEOTIDE SEQUENCE [LARGE SCALE GENOMIC DNA]</scope>
    <source>
        <strain evidence="3 4">CBS 209.92</strain>
    </source>
</reference>
<organism evidence="3 4">
    <name type="scientific">Aspergillus keveii</name>
    <dbReference type="NCBI Taxonomy" id="714993"/>
    <lineage>
        <taxon>Eukaryota</taxon>
        <taxon>Fungi</taxon>
        <taxon>Dikarya</taxon>
        <taxon>Ascomycota</taxon>
        <taxon>Pezizomycotina</taxon>
        <taxon>Eurotiomycetes</taxon>
        <taxon>Eurotiomycetidae</taxon>
        <taxon>Eurotiales</taxon>
        <taxon>Aspergillaceae</taxon>
        <taxon>Aspergillus</taxon>
        <taxon>Aspergillus subgen. Nidulantes</taxon>
    </lineage>
</organism>